<dbReference type="PANTHER" id="PTHR33453">
    <property type="match status" value="1"/>
</dbReference>
<protein>
    <recommendedName>
        <fullName evidence="3 8">rRNA N-glycosylase</fullName>
        <ecNumber evidence="3 8">3.2.2.22</ecNumber>
    </recommendedName>
</protein>
<dbReference type="OrthoDB" id="618095at2759"/>
<reference evidence="11" key="2">
    <citation type="submission" date="2025-08" db="UniProtKB">
        <authorList>
            <consortium name="RefSeq"/>
        </authorList>
    </citation>
    <scope>IDENTIFICATION</scope>
    <source>
        <tissue evidence="11">Young leaves</tissue>
    </source>
</reference>
<evidence type="ECO:0000256" key="1">
    <source>
        <dbReference type="ARBA" id="ARBA00000237"/>
    </source>
</evidence>
<keyword evidence="4 8" id="KW-0800">Toxin</keyword>
<evidence type="ECO:0000256" key="5">
    <source>
        <dbReference type="ARBA" id="ARBA00022801"/>
    </source>
</evidence>
<evidence type="ECO:0000256" key="2">
    <source>
        <dbReference type="ARBA" id="ARBA00008544"/>
    </source>
</evidence>
<dbReference type="InterPro" id="IPR017989">
    <property type="entry name" value="Ribosome_inactivat_1/2"/>
</dbReference>
<dbReference type="GeneID" id="103696813"/>
<comment type="similarity">
    <text evidence="2">Belongs to the ribosome-inactivating protein family. Type 1 RIP subfamily.</text>
</comment>
<dbReference type="GO" id="GO:0017148">
    <property type="term" value="P:negative regulation of translation"/>
    <property type="evidence" value="ECO:0007669"/>
    <property type="project" value="UniProtKB-KW"/>
</dbReference>
<keyword evidence="10" id="KW-1185">Reference proteome</keyword>
<dbReference type="Proteomes" id="UP000228380">
    <property type="component" value="Chromosome 14"/>
</dbReference>
<dbReference type="RefSeq" id="XP_008776754.2">
    <property type="nucleotide sequence ID" value="XM_008778532.4"/>
</dbReference>
<organism evidence="10 11">
    <name type="scientific">Phoenix dactylifera</name>
    <name type="common">Date palm</name>
    <dbReference type="NCBI Taxonomy" id="42345"/>
    <lineage>
        <taxon>Eukaryota</taxon>
        <taxon>Viridiplantae</taxon>
        <taxon>Streptophyta</taxon>
        <taxon>Embryophyta</taxon>
        <taxon>Tracheophyta</taxon>
        <taxon>Spermatophyta</taxon>
        <taxon>Magnoliopsida</taxon>
        <taxon>Liliopsida</taxon>
        <taxon>Arecaceae</taxon>
        <taxon>Coryphoideae</taxon>
        <taxon>Phoeniceae</taxon>
        <taxon>Phoenix</taxon>
    </lineage>
</organism>
<keyword evidence="7 8" id="KW-0652">Protein synthesis inhibitor</keyword>
<name>A0A8B7BHC2_PHODC</name>
<dbReference type="InterPro" id="IPR016138">
    <property type="entry name" value="Ribosome_inactivat_prot_sub1"/>
</dbReference>
<evidence type="ECO:0000313" key="10">
    <source>
        <dbReference type="Proteomes" id="UP000228380"/>
    </source>
</evidence>
<evidence type="ECO:0000256" key="6">
    <source>
        <dbReference type="ARBA" id="ARBA00022821"/>
    </source>
</evidence>
<dbReference type="PRINTS" id="PR00396">
    <property type="entry name" value="SHIGARICIN"/>
</dbReference>
<dbReference type="PANTHER" id="PTHR33453:SF9">
    <property type="entry name" value="ALBUMIN B-32"/>
    <property type="match status" value="1"/>
</dbReference>
<dbReference type="InterPro" id="IPR036041">
    <property type="entry name" value="Ribosome-inact_prot_sf"/>
</dbReference>
<feature type="region of interest" description="Disordered" evidence="9">
    <location>
        <begin position="246"/>
        <end position="276"/>
    </location>
</feature>
<feature type="compositionally biased region" description="Basic and acidic residues" evidence="9">
    <location>
        <begin position="253"/>
        <end position="276"/>
    </location>
</feature>
<gene>
    <name evidence="11" type="primary">LOC103696813</name>
</gene>
<dbReference type="KEGG" id="pda:103696813"/>
<reference evidence="10" key="1">
    <citation type="journal article" date="2019" name="Nat. Commun.">
        <title>Genome-wide association mapping of date palm fruit traits.</title>
        <authorList>
            <person name="Hazzouri K.M."/>
            <person name="Gros-Balthazard M."/>
            <person name="Flowers J.M."/>
            <person name="Copetti D."/>
            <person name="Lemansour A."/>
            <person name="Lebrun M."/>
            <person name="Masmoudi K."/>
            <person name="Ferrand S."/>
            <person name="Dhar M.I."/>
            <person name="Fresquez Z.A."/>
            <person name="Rosas U."/>
            <person name="Zhang J."/>
            <person name="Talag J."/>
            <person name="Lee S."/>
            <person name="Kudrna D."/>
            <person name="Powell R.F."/>
            <person name="Leitch I.J."/>
            <person name="Krueger R.R."/>
            <person name="Wing R.A."/>
            <person name="Amiri K.M.A."/>
            <person name="Purugganan M.D."/>
        </authorList>
    </citation>
    <scope>NUCLEOTIDE SEQUENCE [LARGE SCALE GENOMIC DNA]</scope>
    <source>
        <strain evidence="10">cv. Khalas</strain>
    </source>
</reference>
<evidence type="ECO:0000313" key="11">
    <source>
        <dbReference type="RefSeq" id="XP_008776754.2"/>
    </source>
</evidence>
<dbReference type="GO" id="GO:0090729">
    <property type="term" value="F:toxin activity"/>
    <property type="evidence" value="ECO:0007669"/>
    <property type="project" value="UniProtKB-KW"/>
</dbReference>
<dbReference type="GO" id="GO:0006952">
    <property type="term" value="P:defense response"/>
    <property type="evidence" value="ECO:0007669"/>
    <property type="project" value="UniProtKB-KW"/>
</dbReference>
<dbReference type="SUPFAM" id="SSF56371">
    <property type="entry name" value="Ribosome inactivating proteins (RIP)"/>
    <property type="match status" value="1"/>
</dbReference>
<sequence>MAEFTTEFDVEGKGSHWAKYTDFIEGLRHRLRERSSHNRPVLPPQENPPRRWFDLKLLSSSSNHAITLRIRRDNLYLDGYQMENPNQWLEFGDPSPQHLIPGSSFLGFDGGYPDLQRVAAETRKNISLGTEELKKAVNKLATSTSSKERAHHLIVVIQMMCESIRFDRLSKHLATQFPGSSGPPEWMLALENGWGDLSDALLDADADPERPFPFPQPNAMEIATAEQAAAALGILLDTSPLHLVIQRTKKAREKREREREREREEEFSSQRRSNLD</sequence>
<evidence type="ECO:0000256" key="9">
    <source>
        <dbReference type="SAM" id="MobiDB-lite"/>
    </source>
</evidence>
<dbReference type="InterPro" id="IPR016139">
    <property type="entry name" value="Ribosome_inactivat_prot_sub2"/>
</dbReference>
<comment type="catalytic activity">
    <reaction evidence="1 8">
        <text>Endohydrolysis of the N-glycosidic bond at one specific adenosine on the 28S rRNA.</text>
        <dbReference type="EC" id="3.2.2.22"/>
    </reaction>
</comment>
<dbReference type="Gene3D" id="4.10.470.10">
    <property type="entry name" value="Ricin (A Subunit), domain 2"/>
    <property type="match status" value="1"/>
</dbReference>
<keyword evidence="6 8" id="KW-0611">Plant defense</keyword>
<evidence type="ECO:0000256" key="4">
    <source>
        <dbReference type="ARBA" id="ARBA00022656"/>
    </source>
</evidence>
<keyword evidence="5 8" id="KW-0378">Hydrolase</keyword>
<dbReference type="Pfam" id="PF00161">
    <property type="entry name" value="RIP"/>
    <property type="match status" value="1"/>
</dbReference>
<proteinExistence type="inferred from homology"/>
<accession>A0A8B7BHC2</accession>
<dbReference type="InterPro" id="IPR001574">
    <property type="entry name" value="Ribosome_inactivat_prot"/>
</dbReference>
<evidence type="ECO:0000256" key="8">
    <source>
        <dbReference type="RuleBase" id="RU004915"/>
    </source>
</evidence>
<dbReference type="AlphaFoldDB" id="A0A8B7BHC2"/>
<dbReference type="GO" id="GO:0030598">
    <property type="term" value="F:rRNA N-glycosylase activity"/>
    <property type="evidence" value="ECO:0007669"/>
    <property type="project" value="UniProtKB-EC"/>
</dbReference>
<evidence type="ECO:0000256" key="7">
    <source>
        <dbReference type="ARBA" id="ARBA00023193"/>
    </source>
</evidence>
<dbReference type="Gene3D" id="3.40.420.10">
    <property type="entry name" value="Ricin (A subunit), domain 1"/>
    <property type="match status" value="1"/>
</dbReference>
<evidence type="ECO:0000256" key="3">
    <source>
        <dbReference type="ARBA" id="ARBA00012001"/>
    </source>
</evidence>
<dbReference type="EC" id="3.2.2.22" evidence="3 8"/>